<feature type="compositionally biased region" description="Basic and acidic residues" evidence="1">
    <location>
        <begin position="13"/>
        <end position="23"/>
    </location>
</feature>
<reference evidence="3" key="1">
    <citation type="journal article" date="2019" name="Int. J. Syst. Evol. Microbiol.">
        <title>The Global Catalogue of Microorganisms (GCM) 10K type strain sequencing project: providing services to taxonomists for standard genome sequencing and annotation.</title>
        <authorList>
            <consortium name="The Broad Institute Genomics Platform"/>
            <consortium name="The Broad Institute Genome Sequencing Center for Infectious Disease"/>
            <person name="Wu L."/>
            <person name="Ma J."/>
        </authorList>
    </citation>
    <scope>NUCLEOTIDE SEQUENCE [LARGE SCALE GENOMIC DNA]</scope>
    <source>
        <strain evidence="3">JCM 3380</strain>
    </source>
</reference>
<feature type="region of interest" description="Disordered" evidence="1">
    <location>
        <begin position="50"/>
        <end position="154"/>
    </location>
</feature>
<evidence type="ECO:0000256" key="1">
    <source>
        <dbReference type="SAM" id="MobiDB-lite"/>
    </source>
</evidence>
<feature type="compositionally biased region" description="Low complexity" evidence="1">
    <location>
        <begin position="88"/>
        <end position="101"/>
    </location>
</feature>
<organism evidence="2 3">
    <name type="scientific">Saccharothrix mutabilis subsp. mutabilis</name>
    <dbReference type="NCBI Taxonomy" id="66855"/>
    <lineage>
        <taxon>Bacteria</taxon>
        <taxon>Bacillati</taxon>
        <taxon>Actinomycetota</taxon>
        <taxon>Actinomycetes</taxon>
        <taxon>Pseudonocardiales</taxon>
        <taxon>Pseudonocardiaceae</taxon>
        <taxon>Saccharothrix</taxon>
    </lineage>
</organism>
<comment type="caution">
    <text evidence="2">The sequence shown here is derived from an EMBL/GenBank/DDBJ whole genome shotgun (WGS) entry which is preliminary data.</text>
</comment>
<proteinExistence type="predicted"/>
<accession>A0ABP3EEP0</accession>
<keyword evidence="3" id="KW-1185">Reference proteome</keyword>
<feature type="region of interest" description="Disordered" evidence="1">
    <location>
        <begin position="1"/>
        <end position="26"/>
    </location>
</feature>
<dbReference type="EMBL" id="BAAABU010000031">
    <property type="protein sequence ID" value="GAA0261111.1"/>
    <property type="molecule type" value="Genomic_DNA"/>
</dbReference>
<protein>
    <recommendedName>
        <fullName evidence="4">Translation initiation factor</fullName>
    </recommendedName>
</protein>
<dbReference type="Pfam" id="PF19844">
    <property type="entry name" value="DUF6319"/>
    <property type="match status" value="1"/>
</dbReference>
<evidence type="ECO:0008006" key="4">
    <source>
        <dbReference type="Google" id="ProtNLM"/>
    </source>
</evidence>
<evidence type="ECO:0000313" key="3">
    <source>
        <dbReference type="Proteomes" id="UP001500416"/>
    </source>
</evidence>
<gene>
    <name evidence="2" type="ORF">GCM10010492_72690</name>
</gene>
<dbReference type="Proteomes" id="UP001500416">
    <property type="component" value="Unassembled WGS sequence"/>
</dbReference>
<sequence>MVKAKQKSLSPEDLDHLRSELAEGRPPMVWFTAAAVGVEAGRSAKVLAFTEPEEGDFIQVRPTGAKDELSFSPGELTLEKPAPRKKAPATAAPAKPAAETPTPEPAPIEYPYEPEPRPVPAKTTPKPATPKPAETKPEARPARPAARKQAKPAEVTVTLTSTAEGEWTVDVQTGAKRVLKGAPVAASAVAQAAKLLPPEVDEAVEGVLSAARERHLARVEQLRAELEAAQRALDELTG</sequence>
<dbReference type="RefSeq" id="WP_343939649.1">
    <property type="nucleotide sequence ID" value="NZ_BAAABU010000031.1"/>
</dbReference>
<name>A0ABP3EEP0_9PSEU</name>
<dbReference type="InterPro" id="IPR046282">
    <property type="entry name" value="DUF6319"/>
</dbReference>
<evidence type="ECO:0000313" key="2">
    <source>
        <dbReference type="EMBL" id="GAA0261111.1"/>
    </source>
</evidence>